<comment type="caution">
    <text evidence="2">The sequence shown here is derived from an EMBL/GenBank/DDBJ whole genome shotgun (WGS) entry which is preliminary data.</text>
</comment>
<dbReference type="RefSeq" id="WP_209336701.1">
    <property type="nucleotide sequence ID" value="NZ_JAGIYY010000008.1"/>
</dbReference>
<reference evidence="2" key="1">
    <citation type="submission" date="2021-03" db="EMBL/GenBank/DDBJ databases">
        <title>Genome sequencing and assembly of Tianweitania sediminis.</title>
        <authorList>
            <person name="Chhetri G."/>
        </authorList>
    </citation>
    <scope>NUCLEOTIDE SEQUENCE</scope>
    <source>
        <strain evidence="2">Z8</strain>
    </source>
</reference>
<evidence type="ECO:0000313" key="2">
    <source>
        <dbReference type="EMBL" id="MBP0440683.1"/>
    </source>
</evidence>
<protein>
    <submittedName>
        <fullName evidence="2">Uncharacterized protein</fullName>
    </submittedName>
</protein>
<organism evidence="2 3">
    <name type="scientific">Tianweitania sediminis</name>
    <dbReference type="NCBI Taxonomy" id="1502156"/>
    <lineage>
        <taxon>Bacteria</taxon>
        <taxon>Pseudomonadati</taxon>
        <taxon>Pseudomonadota</taxon>
        <taxon>Alphaproteobacteria</taxon>
        <taxon>Hyphomicrobiales</taxon>
        <taxon>Phyllobacteriaceae</taxon>
        <taxon>Tianweitania</taxon>
    </lineage>
</organism>
<feature type="region of interest" description="Disordered" evidence="1">
    <location>
        <begin position="16"/>
        <end position="42"/>
    </location>
</feature>
<accession>A0A8J7R425</accession>
<dbReference type="Proteomes" id="UP000666240">
    <property type="component" value="Unassembled WGS sequence"/>
</dbReference>
<name>A0A8J7R425_9HYPH</name>
<proteinExistence type="predicted"/>
<keyword evidence="3" id="KW-1185">Reference proteome</keyword>
<gene>
    <name evidence="2" type="ORF">J5Y06_18695</name>
</gene>
<dbReference type="AlphaFoldDB" id="A0A8J7R425"/>
<evidence type="ECO:0000256" key="1">
    <source>
        <dbReference type="SAM" id="MobiDB-lite"/>
    </source>
</evidence>
<sequence>MGEMVTKAGFYDGKFRKAGQFHSGPQSDDIVMENGGEQPADLDKMTKDELVAEAGKRGVEVKASDTKADIIKSLESK</sequence>
<dbReference type="EMBL" id="JAGIYY010000008">
    <property type="protein sequence ID" value="MBP0440683.1"/>
    <property type="molecule type" value="Genomic_DNA"/>
</dbReference>
<evidence type="ECO:0000313" key="3">
    <source>
        <dbReference type="Proteomes" id="UP000666240"/>
    </source>
</evidence>